<feature type="region of interest" description="Disordered" evidence="1">
    <location>
        <begin position="595"/>
        <end position="698"/>
    </location>
</feature>
<protein>
    <submittedName>
        <fullName evidence="2">Uncharacterized protein</fullName>
    </submittedName>
</protein>
<feature type="compositionally biased region" description="Basic and acidic residues" evidence="1">
    <location>
        <begin position="324"/>
        <end position="334"/>
    </location>
</feature>
<feature type="compositionally biased region" description="Basic and acidic residues" evidence="1">
    <location>
        <begin position="343"/>
        <end position="355"/>
    </location>
</feature>
<name>A0ABP0SW47_9DINO</name>
<feature type="compositionally biased region" description="Basic and acidic residues" evidence="1">
    <location>
        <begin position="621"/>
        <end position="636"/>
    </location>
</feature>
<feature type="region of interest" description="Disordered" evidence="1">
    <location>
        <begin position="533"/>
        <end position="576"/>
    </location>
</feature>
<organism evidence="2 3">
    <name type="scientific">Durusdinium trenchii</name>
    <dbReference type="NCBI Taxonomy" id="1381693"/>
    <lineage>
        <taxon>Eukaryota</taxon>
        <taxon>Sar</taxon>
        <taxon>Alveolata</taxon>
        <taxon>Dinophyceae</taxon>
        <taxon>Suessiales</taxon>
        <taxon>Symbiodiniaceae</taxon>
        <taxon>Durusdinium</taxon>
    </lineage>
</organism>
<accession>A0ABP0SW47</accession>
<feature type="compositionally biased region" description="Polar residues" evidence="1">
    <location>
        <begin position="678"/>
        <end position="691"/>
    </location>
</feature>
<feature type="compositionally biased region" description="Basic and acidic residues" evidence="1">
    <location>
        <begin position="245"/>
        <end position="254"/>
    </location>
</feature>
<feature type="compositionally biased region" description="Low complexity" evidence="1">
    <location>
        <begin position="363"/>
        <end position="375"/>
    </location>
</feature>
<proteinExistence type="predicted"/>
<feature type="compositionally biased region" description="Low complexity" evidence="1">
    <location>
        <begin position="311"/>
        <end position="322"/>
    </location>
</feature>
<dbReference type="Proteomes" id="UP001642484">
    <property type="component" value="Unassembled WGS sequence"/>
</dbReference>
<keyword evidence="3" id="KW-1185">Reference proteome</keyword>
<feature type="compositionally biased region" description="Low complexity" evidence="1">
    <location>
        <begin position="607"/>
        <end position="618"/>
    </location>
</feature>
<evidence type="ECO:0000313" key="3">
    <source>
        <dbReference type="Proteomes" id="UP001642484"/>
    </source>
</evidence>
<comment type="caution">
    <text evidence="2">The sequence shown here is derived from an EMBL/GenBank/DDBJ whole genome shotgun (WGS) entry which is preliminary data.</text>
</comment>
<sequence>MVSAWNAGGLQANATAFCPPSRIVAESESLEDKDPTAWDVPVDPAGQALCDNMRELTAHLRGIYHSLSHEDPDVDHQSSGHPLVALCDSMRELTAQLRGIFHSLKTEETDAEKDVKRTRHPLVASLAESLHREALRMLDDVPMKPAKGANEAHPPPSSGVLPSEKKLSPSCESRTATSRRTRPRPRGPGSPGSQARGARHETPTLRKRAASRESGPERLKRLGLVGIPPKDEASGQSGTRRLRRQPVEEGEAKRPVSAKRSPVQRASSKKGSGPGAVPETQKQSSEKLKASKNKATLGESLRPPEVRREAAGAAVAPAPQKRAASRESGSERLKRLGLVVLPPRKDEATATRDPKTPGAVAGTAPRRTSAAPRRSPVSEGGPAGNKRTPSKRAPVRPSSKKLQKGISAARGPADQPSAASGDARDGRDVRDVRHAVPSTCSKESEAMDEDVRRMLEWAAAEAAHTRRVATRVANLPTSSDVHYSVARIRESNQGRLANRLRAATLNRARLARQAMQSMVRSDHRPLAQERLGLRTDGPMDDGAMRPEAFAAWGDRDQEPEEVSIGEELDSEMSPDEIDEKEASFLTVADRQRIGEVLAEQRRRRGPPDAAGRGAAAPSEPSPRRRVEGGGRGREESSAAGGREMGELVELIVQKMDTRGGSPGGPDSGALGSAWHSFASKTSEARPSSTGGDWQGLMA</sequence>
<dbReference type="EMBL" id="CAXAMN010028472">
    <property type="protein sequence ID" value="CAK9116627.1"/>
    <property type="molecule type" value="Genomic_DNA"/>
</dbReference>
<feature type="compositionally biased region" description="Acidic residues" evidence="1">
    <location>
        <begin position="557"/>
        <end position="576"/>
    </location>
</feature>
<reference evidence="2 3" key="1">
    <citation type="submission" date="2024-02" db="EMBL/GenBank/DDBJ databases">
        <authorList>
            <person name="Chen Y."/>
            <person name="Shah S."/>
            <person name="Dougan E. K."/>
            <person name="Thang M."/>
            <person name="Chan C."/>
        </authorList>
    </citation>
    <scope>NUCLEOTIDE SEQUENCE [LARGE SCALE GENOMIC DNA]</scope>
</reference>
<feature type="compositionally biased region" description="Basic residues" evidence="1">
    <location>
        <begin position="388"/>
        <end position="403"/>
    </location>
</feature>
<feature type="compositionally biased region" description="Basic and acidic residues" evidence="1">
    <location>
        <begin position="198"/>
        <end position="220"/>
    </location>
</feature>
<evidence type="ECO:0000256" key="1">
    <source>
        <dbReference type="SAM" id="MobiDB-lite"/>
    </source>
</evidence>
<gene>
    <name evidence="2" type="ORF">CCMP2556_LOCUS54150</name>
</gene>
<evidence type="ECO:0000313" key="2">
    <source>
        <dbReference type="EMBL" id="CAK9116627.1"/>
    </source>
</evidence>
<feature type="compositionally biased region" description="Basic and acidic residues" evidence="1">
    <location>
        <begin position="422"/>
        <end position="434"/>
    </location>
</feature>
<feature type="region of interest" description="Disordered" evidence="1">
    <location>
        <begin position="144"/>
        <end position="447"/>
    </location>
</feature>